<dbReference type="NCBIfam" id="NF005672">
    <property type="entry name" value="PRK07454.1"/>
    <property type="match status" value="1"/>
</dbReference>
<keyword evidence="2" id="KW-0560">Oxidoreductase</keyword>
<evidence type="ECO:0000313" key="4">
    <source>
        <dbReference type="EMBL" id="QIZ71883.1"/>
    </source>
</evidence>
<evidence type="ECO:0000313" key="5">
    <source>
        <dbReference type="Proteomes" id="UP000500857"/>
    </source>
</evidence>
<dbReference type="Proteomes" id="UP000500857">
    <property type="component" value="Chromosome"/>
</dbReference>
<dbReference type="GO" id="GO:0016020">
    <property type="term" value="C:membrane"/>
    <property type="evidence" value="ECO:0007669"/>
    <property type="project" value="TreeGrafter"/>
</dbReference>
<dbReference type="InterPro" id="IPR036291">
    <property type="entry name" value="NAD(P)-bd_dom_sf"/>
</dbReference>
<dbReference type="Gene3D" id="3.40.50.720">
    <property type="entry name" value="NAD(P)-binding Rossmann-like Domain"/>
    <property type="match status" value="1"/>
</dbReference>
<evidence type="ECO:0000256" key="2">
    <source>
        <dbReference type="ARBA" id="ARBA00023002"/>
    </source>
</evidence>
<accession>A0A6H1U1I5</accession>
<evidence type="ECO:0000256" key="1">
    <source>
        <dbReference type="ARBA" id="ARBA00006484"/>
    </source>
</evidence>
<dbReference type="PRINTS" id="PR00081">
    <property type="entry name" value="GDHRDH"/>
</dbReference>
<dbReference type="CDD" id="cd05233">
    <property type="entry name" value="SDR_c"/>
    <property type="match status" value="1"/>
</dbReference>
<dbReference type="RefSeq" id="WP_168570035.1">
    <property type="nucleotide sequence ID" value="NZ_CP051167.1"/>
</dbReference>
<dbReference type="SUPFAM" id="SSF51735">
    <property type="entry name" value="NAD(P)-binding Rossmann-fold domains"/>
    <property type="match status" value="1"/>
</dbReference>
<evidence type="ECO:0000256" key="3">
    <source>
        <dbReference type="RuleBase" id="RU000363"/>
    </source>
</evidence>
<dbReference type="PRINTS" id="PR00080">
    <property type="entry name" value="SDRFAMILY"/>
</dbReference>
<dbReference type="PROSITE" id="PS00061">
    <property type="entry name" value="ADH_SHORT"/>
    <property type="match status" value="1"/>
</dbReference>
<comment type="similarity">
    <text evidence="1 3">Belongs to the short-chain dehydrogenases/reductases (SDR) family.</text>
</comment>
<dbReference type="Pfam" id="PF00106">
    <property type="entry name" value="adh_short"/>
    <property type="match status" value="1"/>
</dbReference>
<dbReference type="AlphaFoldDB" id="A0A6H1U1I5"/>
<dbReference type="KEGG" id="oxy:HCG48_15915"/>
<dbReference type="InterPro" id="IPR002347">
    <property type="entry name" value="SDR_fam"/>
</dbReference>
<gene>
    <name evidence="4" type="ORF">HCG48_15915</name>
</gene>
<dbReference type="GO" id="GO:0016491">
    <property type="term" value="F:oxidoreductase activity"/>
    <property type="evidence" value="ECO:0007669"/>
    <property type="project" value="UniProtKB-KW"/>
</dbReference>
<sequence>MSDRTPLRALITGASSGIGKATALALAKAGVPSALVSRRADRLAAVAAEAATYGVECKPYPVDLAKISQVRQQIGAIADDFGPIDLLINNAGMGYTGNLIDTPLSDWQRVMDLNLTSVFECIGAILPAMRDRQQGTILNVASVAAYEAFPGWGAYNVSKAALVCLSKTLAAEERANGIRVTIISPGAVNSPIWDTPTVNADFDRSQMLTPEIVAESIVHAALLPASAAIDELTLVSNAGNF</sequence>
<dbReference type="PANTHER" id="PTHR44196:SF1">
    <property type="entry name" value="DEHYDROGENASE_REDUCTASE SDR FAMILY MEMBER 7B"/>
    <property type="match status" value="1"/>
</dbReference>
<name>A0A6H1U1I5_9CYAN</name>
<dbReference type="InterPro" id="IPR020904">
    <property type="entry name" value="Sc_DH/Rdtase_CS"/>
</dbReference>
<reference evidence="4 5" key="1">
    <citation type="submission" date="2020-04" db="EMBL/GenBank/DDBJ databases">
        <authorList>
            <person name="Basu S."/>
            <person name="Maruthanayagam V."/>
            <person name="Chakraborty S."/>
            <person name="Pramanik A."/>
            <person name="Mukherjee J."/>
            <person name="Brink B."/>
        </authorList>
    </citation>
    <scope>NUCLEOTIDE SEQUENCE [LARGE SCALE GENOMIC DNA]</scope>
    <source>
        <strain evidence="4 5">AP17</strain>
    </source>
</reference>
<dbReference type="PANTHER" id="PTHR44196">
    <property type="entry name" value="DEHYDROGENASE/REDUCTASE SDR FAMILY MEMBER 7B"/>
    <property type="match status" value="1"/>
</dbReference>
<proteinExistence type="inferred from homology"/>
<dbReference type="EMBL" id="CP051167">
    <property type="protein sequence ID" value="QIZ71883.1"/>
    <property type="molecule type" value="Genomic_DNA"/>
</dbReference>
<keyword evidence="5" id="KW-1185">Reference proteome</keyword>
<organism evidence="4 5">
    <name type="scientific">Oxynema aestuarii AP17</name>
    <dbReference type="NCBI Taxonomy" id="2064643"/>
    <lineage>
        <taxon>Bacteria</taxon>
        <taxon>Bacillati</taxon>
        <taxon>Cyanobacteriota</taxon>
        <taxon>Cyanophyceae</taxon>
        <taxon>Oscillatoriophycideae</taxon>
        <taxon>Oscillatoriales</taxon>
        <taxon>Oscillatoriaceae</taxon>
        <taxon>Oxynema</taxon>
        <taxon>Oxynema aestuarii</taxon>
    </lineage>
</organism>
<protein>
    <submittedName>
        <fullName evidence="4">SDR family oxidoreductase</fullName>
    </submittedName>
</protein>